<dbReference type="HOGENOM" id="CLU_007383_9_2_4"/>
<dbReference type="GO" id="GO:0045552">
    <property type="term" value="F:dihydroflavanol 4-reductase activity"/>
    <property type="evidence" value="ECO:0007669"/>
    <property type="project" value="UniProtKB-EC"/>
</dbReference>
<accession>A0A0H2Y221</accession>
<dbReference type="FunFam" id="3.40.50.720:FF:000336">
    <property type="entry name" value="Aldehyde reductase"/>
    <property type="match status" value="1"/>
</dbReference>
<protein>
    <submittedName>
        <fullName evidence="3">Dihydrokaempferol 4-reductase</fullName>
        <ecNumber evidence="3">1.1.1.219</ecNumber>
    </submittedName>
</protein>
<dbReference type="Gene3D" id="3.40.50.720">
    <property type="entry name" value="NAD(P)-binding Rossmann-like Domain"/>
    <property type="match status" value="1"/>
</dbReference>
<evidence type="ECO:0000313" key="3">
    <source>
        <dbReference type="EMBL" id="ABF80537.1"/>
    </source>
</evidence>
<evidence type="ECO:0000256" key="1">
    <source>
        <dbReference type="ARBA" id="ARBA00023002"/>
    </source>
</evidence>
<dbReference type="SUPFAM" id="SSF51735">
    <property type="entry name" value="NAD(P)-binding Rossmann-fold domains"/>
    <property type="match status" value="1"/>
</dbReference>
<dbReference type="InterPro" id="IPR050425">
    <property type="entry name" value="NAD(P)_dehydrat-like"/>
</dbReference>
<dbReference type="InterPro" id="IPR001509">
    <property type="entry name" value="Epimerase_deHydtase"/>
</dbReference>
<dbReference type="EC" id="1.1.1.219" evidence="3"/>
<dbReference type="AlphaFoldDB" id="A0A0H2Y221"/>
<dbReference type="PANTHER" id="PTHR10366">
    <property type="entry name" value="NAD DEPENDENT EPIMERASE/DEHYDRATASE"/>
    <property type="match status" value="1"/>
</dbReference>
<feature type="domain" description="NAD-dependent epimerase/dehydratase" evidence="2">
    <location>
        <begin position="20"/>
        <end position="259"/>
    </location>
</feature>
<organism evidence="3">
    <name type="scientific">Burkholderia orbicola (strain AU 1054)</name>
    <dbReference type="NCBI Taxonomy" id="331271"/>
    <lineage>
        <taxon>Bacteria</taxon>
        <taxon>Pseudomonadati</taxon>
        <taxon>Pseudomonadota</taxon>
        <taxon>Betaproteobacteria</taxon>
        <taxon>Burkholderiales</taxon>
        <taxon>Burkholderiaceae</taxon>
        <taxon>Burkholderia</taxon>
        <taxon>Burkholderia cepacia complex</taxon>
        <taxon>Burkholderia orbicola</taxon>
    </lineage>
</organism>
<reference evidence="3" key="1">
    <citation type="submission" date="2006-05" db="EMBL/GenBank/DDBJ databases">
        <title>Complete sequence of chromosome 3 of Burkholderia cenocepacia AU 1054.</title>
        <authorList>
            <consortium name="US DOE Joint Genome Institute"/>
            <person name="Copeland A."/>
            <person name="Lucas S."/>
            <person name="Lapidus A."/>
            <person name="Barry K."/>
            <person name="Detter J.C."/>
            <person name="Glavina del Rio T."/>
            <person name="Hammon N."/>
            <person name="Israni S."/>
            <person name="Dalin E."/>
            <person name="Tice H."/>
            <person name="Pitluck S."/>
            <person name="Chain P."/>
            <person name="Malfatti S."/>
            <person name="Shin M."/>
            <person name="Vergez L."/>
            <person name="Schmutz J."/>
            <person name="Larimer F."/>
            <person name="Land M."/>
            <person name="Hauser L."/>
            <person name="Kyrpides N."/>
            <person name="Lykidis A."/>
            <person name="LiPuma J.J."/>
            <person name="Konstantinidis K."/>
            <person name="Tiedje J.M."/>
            <person name="Richardson P."/>
        </authorList>
    </citation>
    <scope>NUCLEOTIDE SEQUENCE [LARGE SCALE GENOMIC DNA]</scope>
    <source>
        <strain evidence="3">AU 1054</strain>
    </source>
</reference>
<evidence type="ECO:0000259" key="2">
    <source>
        <dbReference type="Pfam" id="PF01370"/>
    </source>
</evidence>
<keyword evidence="1 3" id="KW-0560">Oxidoreductase</keyword>
<name>A0A0H2Y221_BURO1</name>
<gene>
    <name evidence="3" type="ordered locus">Bcen_5668</name>
</gene>
<sequence>MAHHFCNGIPPMNIDTDLPVMVTGATGYVAGWLVQRLLEAGVTVHAAVRDPDSPDKLEHLQRIAAGKPGTLRYFRADLLEPGSYADAMAGCGTVFHTASPFTVTVRDPQKELVDPALLGTRNVLETANRTPSVRRVVLTSSCAAIYGDNADLAATPDGVFTESIWNTSSSLTHQPYSYSKTVAEREAWKIARQQQRWDLVTVNPSLVIGPGINPYATSESFEIVRQMGNGTMKAGVPDLGLGAVDVRDVADAHLRAAFLPNANGRYIVSAHDTNLPAMAATLLERYGADYPIPRRILPKWLVWLIGPLANKSVTRRVVARNIGLPWRADNSRSRNELGMRYRPLAESMNDFFQQLVETGQLRR</sequence>
<proteinExistence type="predicted"/>
<dbReference type="EMBL" id="CP000380">
    <property type="protein sequence ID" value="ABF80537.1"/>
    <property type="molecule type" value="Genomic_DNA"/>
</dbReference>
<dbReference type="InterPro" id="IPR036291">
    <property type="entry name" value="NAD(P)-bd_dom_sf"/>
</dbReference>
<dbReference type="Pfam" id="PF01370">
    <property type="entry name" value="Epimerase"/>
    <property type="match status" value="1"/>
</dbReference>
<dbReference type="PANTHER" id="PTHR10366:SF852">
    <property type="entry name" value="CINNAMOYL-COA REDUCTASE CAD2"/>
    <property type="match status" value="1"/>
</dbReference>